<dbReference type="EMBL" id="BJUZ01000001">
    <property type="protein sequence ID" value="GEK92391.1"/>
    <property type="molecule type" value="Genomic_DNA"/>
</dbReference>
<dbReference type="Proteomes" id="UP000321230">
    <property type="component" value="Unassembled WGS sequence"/>
</dbReference>
<name>A0A511AZ11_9PROT</name>
<sequence>MKRASSTSPMLGITTVIKLPMQNREIKMRSKLRFGRADPTIAKAGAPSTTPSAYAEMAYPADAGVTLIELANCGNMPMIANSPVPTTKVQAISVIMAAPTP</sequence>
<protein>
    <submittedName>
        <fullName evidence="1">Uncharacterized protein</fullName>
    </submittedName>
</protein>
<gene>
    <name evidence="1" type="ORF">GWA01_01610</name>
</gene>
<comment type="caution">
    <text evidence="1">The sequence shown here is derived from an EMBL/GenBank/DDBJ whole genome shotgun (WGS) entry which is preliminary data.</text>
</comment>
<accession>A0A511AZ11</accession>
<evidence type="ECO:0000313" key="1">
    <source>
        <dbReference type="EMBL" id="GEK92391.1"/>
    </source>
</evidence>
<keyword evidence="2" id="KW-1185">Reference proteome</keyword>
<reference evidence="1 2" key="1">
    <citation type="submission" date="2019-07" db="EMBL/GenBank/DDBJ databases">
        <title>Whole genome shotgun sequence of Gluconobacter wancherniae NBRC 103581.</title>
        <authorList>
            <person name="Hosoyama A."/>
            <person name="Uohara A."/>
            <person name="Ohji S."/>
            <person name="Ichikawa N."/>
        </authorList>
    </citation>
    <scope>NUCLEOTIDE SEQUENCE [LARGE SCALE GENOMIC DNA]</scope>
    <source>
        <strain evidence="1 2">NBRC 103581</strain>
    </source>
</reference>
<proteinExistence type="predicted"/>
<organism evidence="1 2">
    <name type="scientific">Gluconobacter wancherniae NBRC 103581</name>
    <dbReference type="NCBI Taxonomy" id="656744"/>
    <lineage>
        <taxon>Bacteria</taxon>
        <taxon>Pseudomonadati</taxon>
        <taxon>Pseudomonadota</taxon>
        <taxon>Alphaproteobacteria</taxon>
        <taxon>Acetobacterales</taxon>
        <taxon>Acetobacteraceae</taxon>
        <taxon>Gluconobacter</taxon>
    </lineage>
</organism>
<evidence type="ECO:0000313" key="2">
    <source>
        <dbReference type="Proteomes" id="UP000321230"/>
    </source>
</evidence>
<dbReference type="AlphaFoldDB" id="A0A511AZ11"/>